<feature type="compositionally biased region" description="Basic and acidic residues" evidence="1">
    <location>
        <begin position="52"/>
        <end position="62"/>
    </location>
</feature>
<evidence type="ECO:0000313" key="3">
    <source>
        <dbReference type="Proteomes" id="UP000076871"/>
    </source>
</evidence>
<evidence type="ECO:0000256" key="1">
    <source>
        <dbReference type="SAM" id="MobiDB-lite"/>
    </source>
</evidence>
<reference evidence="2 3" key="1">
    <citation type="journal article" date="2016" name="Mol. Biol. Evol.">
        <title>Comparative Genomics of Early-Diverging Mushroom-Forming Fungi Provides Insights into the Origins of Lignocellulose Decay Capabilities.</title>
        <authorList>
            <person name="Nagy L.G."/>
            <person name="Riley R."/>
            <person name="Tritt A."/>
            <person name="Adam C."/>
            <person name="Daum C."/>
            <person name="Floudas D."/>
            <person name="Sun H."/>
            <person name="Yadav J.S."/>
            <person name="Pangilinan J."/>
            <person name="Larsson K.H."/>
            <person name="Matsuura K."/>
            <person name="Barry K."/>
            <person name="Labutti K."/>
            <person name="Kuo R."/>
            <person name="Ohm R.A."/>
            <person name="Bhattacharya S.S."/>
            <person name="Shirouzu T."/>
            <person name="Yoshinaga Y."/>
            <person name="Martin F.M."/>
            <person name="Grigoriev I.V."/>
            <person name="Hibbett D.S."/>
        </authorList>
    </citation>
    <scope>NUCLEOTIDE SEQUENCE [LARGE SCALE GENOMIC DNA]</scope>
    <source>
        <strain evidence="2 3">93-53</strain>
    </source>
</reference>
<organism evidence="2 3">
    <name type="scientific">Laetiporus sulphureus 93-53</name>
    <dbReference type="NCBI Taxonomy" id="1314785"/>
    <lineage>
        <taxon>Eukaryota</taxon>
        <taxon>Fungi</taxon>
        <taxon>Dikarya</taxon>
        <taxon>Basidiomycota</taxon>
        <taxon>Agaricomycotina</taxon>
        <taxon>Agaricomycetes</taxon>
        <taxon>Polyporales</taxon>
        <taxon>Laetiporus</taxon>
    </lineage>
</organism>
<accession>A0A165DFJ5</accession>
<evidence type="ECO:0000313" key="2">
    <source>
        <dbReference type="EMBL" id="KZT04784.1"/>
    </source>
</evidence>
<dbReference type="InParanoid" id="A0A165DFJ5"/>
<dbReference type="AlphaFoldDB" id="A0A165DFJ5"/>
<keyword evidence="3" id="KW-1185">Reference proteome</keyword>
<dbReference type="GeneID" id="63818860"/>
<gene>
    <name evidence="2" type="ORF">LAESUDRAFT_283489</name>
</gene>
<dbReference type="RefSeq" id="XP_040762524.1">
    <property type="nucleotide sequence ID" value="XM_040901829.1"/>
</dbReference>
<protein>
    <submittedName>
        <fullName evidence="2">Uncharacterized protein</fullName>
    </submittedName>
</protein>
<dbReference type="EMBL" id="KV427634">
    <property type="protein sequence ID" value="KZT04784.1"/>
    <property type="molecule type" value="Genomic_DNA"/>
</dbReference>
<feature type="region of interest" description="Disordered" evidence="1">
    <location>
        <begin position="49"/>
        <end position="69"/>
    </location>
</feature>
<proteinExistence type="predicted"/>
<dbReference type="Proteomes" id="UP000076871">
    <property type="component" value="Unassembled WGS sequence"/>
</dbReference>
<sequence>MLSHRFPIFPERLLILNWLGAISHIVSVGSRNAIRHHITILYNLHSTSRTSAPREDGAEHDLNTNSPELRTNRGLPVRMALFSGYQFLCLDIFRQT</sequence>
<name>A0A165DFJ5_9APHY</name>